<dbReference type="AlphaFoldDB" id="A0A9D4UH67"/>
<keyword evidence="2" id="KW-0804">Transcription</keyword>
<evidence type="ECO:0000313" key="6">
    <source>
        <dbReference type="EMBL" id="KAI5067834.1"/>
    </source>
</evidence>
<evidence type="ECO:0000256" key="3">
    <source>
        <dbReference type="ARBA" id="ARBA00023242"/>
    </source>
</evidence>
<organism evidence="6 7">
    <name type="scientific">Adiantum capillus-veneris</name>
    <name type="common">Maidenhair fern</name>
    <dbReference type="NCBI Taxonomy" id="13818"/>
    <lineage>
        <taxon>Eukaryota</taxon>
        <taxon>Viridiplantae</taxon>
        <taxon>Streptophyta</taxon>
        <taxon>Embryophyta</taxon>
        <taxon>Tracheophyta</taxon>
        <taxon>Polypodiopsida</taxon>
        <taxon>Polypodiidae</taxon>
        <taxon>Polypodiales</taxon>
        <taxon>Pteridineae</taxon>
        <taxon>Pteridaceae</taxon>
        <taxon>Vittarioideae</taxon>
        <taxon>Adiantum</taxon>
    </lineage>
</organism>
<dbReference type="GO" id="GO:0006355">
    <property type="term" value="P:regulation of DNA-templated transcription"/>
    <property type="evidence" value="ECO:0007669"/>
    <property type="project" value="InterPro"/>
</dbReference>
<feature type="region of interest" description="Disordered" evidence="4">
    <location>
        <begin position="178"/>
        <end position="235"/>
    </location>
</feature>
<dbReference type="EMBL" id="JABFUD020000017">
    <property type="protein sequence ID" value="KAI5067834.1"/>
    <property type="molecule type" value="Genomic_DNA"/>
</dbReference>
<dbReference type="OrthoDB" id="1932168at2759"/>
<dbReference type="InterPro" id="IPR045895">
    <property type="entry name" value="bHLH91-like"/>
</dbReference>
<proteinExistence type="predicted"/>
<dbReference type="PANTHER" id="PTHR46834">
    <property type="entry name" value="TRANSCRIPTION FACTOR BHLH91"/>
    <property type="match status" value="1"/>
</dbReference>
<evidence type="ECO:0000313" key="7">
    <source>
        <dbReference type="Proteomes" id="UP000886520"/>
    </source>
</evidence>
<feature type="compositionally biased region" description="Basic residues" evidence="4">
    <location>
        <begin position="188"/>
        <end position="199"/>
    </location>
</feature>
<gene>
    <name evidence="6" type="ORF">GOP47_0018362</name>
</gene>
<reference evidence="6" key="1">
    <citation type="submission" date="2021-01" db="EMBL/GenBank/DDBJ databases">
        <title>Adiantum capillus-veneris genome.</title>
        <authorList>
            <person name="Fang Y."/>
            <person name="Liao Q."/>
        </authorList>
    </citation>
    <scope>NUCLEOTIDE SEQUENCE</scope>
    <source>
        <strain evidence="6">H3</strain>
        <tissue evidence="6">Leaf</tissue>
    </source>
</reference>
<keyword evidence="1" id="KW-0805">Transcription regulation</keyword>
<comment type="caution">
    <text evidence="6">The sequence shown here is derived from an EMBL/GenBank/DDBJ whole genome shotgun (WGS) entry which is preliminary data.</text>
</comment>
<dbReference type="Pfam" id="PF00010">
    <property type="entry name" value="HLH"/>
    <property type="match status" value="1"/>
</dbReference>
<dbReference type="PANTHER" id="PTHR46834:SF1">
    <property type="entry name" value="TRANSCRIPTION FACTOR BHLH10"/>
    <property type="match status" value="1"/>
</dbReference>
<dbReference type="PROSITE" id="PS50888">
    <property type="entry name" value="BHLH"/>
    <property type="match status" value="1"/>
</dbReference>
<evidence type="ECO:0000256" key="4">
    <source>
        <dbReference type="SAM" id="MobiDB-lite"/>
    </source>
</evidence>
<dbReference type="SUPFAM" id="SSF47459">
    <property type="entry name" value="HLH, helix-loop-helix DNA-binding domain"/>
    <property type="match status" value="1"/>
</dbReference>
<evidence type="ECO:0000256" key="2">
    <source>
        <dbReference type="ARBA" id="ARBA00023163"/>
    </source>
</evidence>
<dbReference type="CDD" id="cd18918">
    <property type="entry name" value="bHLH_AtMYC1_like"/>
    <property type="match status" value="1"/>
</dbReference>
<keyword evidence="7" id="KW-1185">Reference proteome</keyword>
<dbReference type="InterPro" id="IPR036638">
    <property type="entry name" value="HLH_DNA-bd_sf"/>
</dbReference>
<dbReference type="GO" id="GO:0046983">
    <property type="term" value="F:protein dimerization activity"/>
    <property type="evidence" value="ECO:0007669"/>
    <property type="project" value="InterPro"/>
</dbReference>
<dbReference type="Gene3D" id="4.10.280.10">
    <property type="entry name" value="Helix-loop-helix DNA-binding domain"/>
    <property type="match status" value="1"/>
</dbReference>
<protein>
    <recommendedName>
        <fullName evidence="5">BHLH domain-containing protein</fullName>
    </recommendedName>
</protein>
<dbReference type="Proteomes" id="UP000886520">
    <property type="component" value="Chromosome 17"/>
</dbReference>
<feature type="region of interest" description="Disordered" evidence="4">
    <location>
        <begin position="43"/>
        <end position="63"/>
    </location>
</feature>
<feature type="domain" description="BHLH" evidence="5">
    <location>
        <begin position="245"/>
        <end position="294"/>
    </location>
</feature>
<dbReference type="InterPro" id="IPR011598">
    <property type="entry name" value="bHLH_dom"/>
</dbReference>
<sequence>MATVAAAPASRDELDTHEQLLRDIAALEEVDSCSSLVLQELLQRKPSSPPSPPSFTTRAESKQIRPSALQLQQVNHSSPLQLTLSHLHQSTTSSHALVLPAQMQHSCPRHYHHPHPVQHAELGPIALQSCHHQPADDISESLLCQVLECPSQDFATNFMRSETSLDHLVMNSQGMTLPALTSGPTMPKKTHVSASRKAKFTSLRRAVEKSSKGSTEFSPPEQDKVGISTHGKTPEAPMCAQAKKEICGHHFLTERQRREYLNEKYQVLRSLIPNPTKADRASIVQDAIDYVNELKQLTDQLQCKRGLADQKRQKVVDSCLDRVVDVGNTQSCKGKHLSSTSKVGQEGTLCQLSHKTSRYGTEVDVRVFDDEATIKVIQHQPQRSLLLDAVSMLNEAELELLYANGARIGNCHAYMLNVKIQETKAMQANQIAKQLLDHIDASLQQTPSTTTTQVL</sequence>
<dbReference type="SMART" id="SM00353">
    <property type="entry name" value="HLH"/>
    <property type="match status" value="1"/>
</dbReference>
<name>A0A9D4UH67_ADICA</name>
<accession>A0A9D4UH67</accession>
<keyword evidence="3" id="KW-0539">Nucleus</keyword>
<evidence type="ECO:0000259" key="5">
    <source>
        <dbReference type="PROSITE" id="PS50888"/>
    </source>
</evidence>
<dbReference type="InterPro" id="IPR045896">
    <property type="entry name" value="MYC1-like_bHLH"/>
</dbReference>
<evidence type="ECO:0000256" key="1">
    <source>
        <dbReference type="ARBA" id="ARBA00023015"/>
    </source>
</evidence>